<sequence length="63" mass="7188">MVNQTVRSFAEKVEAAAWRNIPSTYIITEQDKAIPPALQEQMAAPQPRLPRPQPSRRKARYLA</sequence>
<feature type="compositionally biased region" description="Basic residues" evidence="1">
    <location>
        <begin position="54"/>
        <end position="63"/>
    </location>
</feature>
<dbReference type="RefSeq" id="WP_344985559.1">
    <property type="nucleotide sequence ID" value="NZ_BAAAXV010000001.1"/>
</dbReference>
<keyword evidence="3" id="KW-1185">Reference proteome</keyword>
<dbReference type="Gene3D" id="3.40.50.1820">
    <property type="entry name" value="alpha/beta hydrolase"/>
    <property type="match status" value="1"/>
</dbReference>
<reference evidence="2 3" key="1">
    <citation type="submission" date="2024-09" db="EMBL/GenBank/DDBJ databases">
        <authorList>
            <person name="Sun Q."/>
            <person name="Mori K."/>
        </authorList>
    </citation>
    <scope>NUCLEOTIDE SEQUENCE [LARGE SCALE GENOMIC DNA]</scope>
    <source>
        <strain evidence="2 3">JCM 3143</strain>
    </source>
</reference>
<organism evidence="2 3">
    <name type="scientific">Nonomuraea helvata</name>
    <dbReference type="NCBI Taxonomy" id="37484"/>
    <lineage>
        <taxon>Bacteria</taxon>
        <taxon>Bacillati</taxon>
        <taxon>Actinomycetota</taxon>
        <taxon>Actinomycetes</taxon>
        <taxon>Streptosporangiales</taxon>
        <taxon>Streptosporangiaceae</taxon>
        <taxon>Nonomuraea</taxon>
    </lineage>
</organism>
<protein>
    <submittedName>
        <fullName evidence="2">Uncharacterized protein</fullName>
    </submittedName>
</protein>
<name>A0ABV5RYC0_9ACTN</name>
<dbReference type="InterPro" id="IPR029058">
    <property type="entry name" value="AB_hydrolase_fold"/>
</dbReference>
<evidence type="ECO:0000313" key="3">
    <source>
        <dbReference type="Proteomes" id="UP001589532"/>
    </source>
</evidence>
<accession>A0ABV5RYC0</accession>
<feature type="region of interest" description="Disordered" evidence="1">
    <location>
        <begin position="36"/>
        <end position="63"/>
    </location>
</feature>
<proteinExistence type="predicted"/>
<gene>
    <name evidence="2" type="ORF">ACFFSA_15210</name>
</gene>
<evidence type="ECO:0000256" key="1">
    <source>
        <dbReference type="SAM" id="MobiDB-lite"/>
    </source>
</evidence>
<evidence type="ECO:0000313" key="2">
    <source>
        <dbReference type="EMBL" id="MFB9624432.1"/>
    </source>
</evidence>
<dbReference type="EMBL" id="JBHMBW010000012">
    <property type="protein sequence ID" value="MFB9624432.1"/>
    <property type="molecule type" value="Genomic_DNA"/>
</dbReference>
<comment type="caution">
    <text evidence="2">The sequence shown here is derived from an EMBL/GenBank/DDBJ whole genome shotgun (WGS) entry which is preliminary data.</text>
</comment>
<dbReference type="Proteomes" id="UP001589532">
    <property type="component" value="Unassembled WGS sequence"/>
</dbReference>